<dbReference type="KEGG" id="gjf:M493_12270"/>
<keyword evidence="2" id="KW-1185">Reference proteome</keyword>
<dbReference type="Proteomes" id="UP000015500">
    <property type="component" value="Chromosome"/>
</dbReference>
<evidence type="ECO:0000313" key="2">
    <source>
        <dbReference type="Proteomes" id="UP000015500"/>
    </source>
</evidence>
<sequence length="54" mass="6160">MKMVESNNWAGKFEIRAPGKAKVLLTFEVPVRAEKLIMIVRHDWLPGDIVVVVK</sequence>
<evidence type="ECO:0000313" key="1">
    <source>
        <dbReference type="EMBL" id="AGT32701.1"/>
    </source>
</evidence>
<accession>S6A301</accession>
<organism evidence="1 2">
    <name type="scientific">Geobacillus genomosp. 3</name>
    <dbReference type="NCBI Taxonomy" id="1921421"/>
    <lineage>
        <taxon>Bacteria</taxon>
        <taxon>Bacillati</taxon>
        <taxon>Bacillota</taxon>
        <taxon>Bacilli</taxon>
        <taxon>Bacillales</taxon>
        <taxon>Anoxybacillaceae</taxon>
        <taxon>Geobacillus</taxon>
    </lineage>
</organism>
<name>S6A301_GEOG3</name>
<dbReference type="HOGENOM" id="CLU_3043808_0_0_9"/>
<protein>
    <submittedName>
        <fullName evidence="1">Uncharacterized protein</fullName>
    </submittedName>
</protein>
<dbReference type="EMBL" id="CP006254">
    <property type="protein sequence ID" value="AGT32701.1"/>
    <property type="molecule type" value="Genomic_DNA"/>
</dbReference>
<gene>
    <name evidence="1" type="ORF">M493_12270</name>
</gene>
<proteinExistence type="predicted"/>
<dbReference type="AlphaFoldDB" id="S6A301"/>
<dbReference type="STRING" id="1921421.M493_12270"/>
<reference evidence="1 2" key="1">
    <citation type="journal article" date="2014" name="Genome Announc.">
        <title>Complete Genome Sequence of the Thermophilic Polychlorinated Biphenyl Degrader Geobacillus sp. Strain JF8 (NBRC 109937).</title>
        <authorList>
            <person name="Shintani M."/>
            <person name="Ohtsubo Y."/>
            <person name="Fukuda K."/>
            <person name="Hosoyama A."/>
            <person name="Ohji S."/>
            <person name="Yamazoe A."/>
            <person name="Fujita N."/>
            <person name="Nagata Y."/>
            <person name="Tsuda M."/>
            <person name="Hatta T."/>
            <person name="Kimbara K."/>
        </authorList>
    </citation>
    <scope>NUCLEOTIDE SEQUENCE [LARGE SCALE GENOMIC DNA]</scope>
    <source>
        <strain evidence="1 2">JF8</strain>
    </source>
</reference>